<dbReference type="AlphaFoldDB" id="A0A267GUN4"/>
<accession>A0A267GUN4</accession>
<evidence type="ECO:0000256" key="5">
    <source>
        <dbReference type="ARBA" id="ARBA00023004"/>
    </source>
</evidence>
<dbReference type="GO" id="GO:0016226">
    <property type="term" value="P:iron-sulfur cluster assembly"/>
    <property type="evidence" value="ECO:0007669"/>
    <property type="project" value="InterPro"/>
</dbReference>
<dbReference type="GO" id="GO:0051539">
    <property type="term" value="F:4 iron, 4 sulfur cluster binding"/>
    <property type="evidence" value="ECO:0007669"/>
    <property type="project" value="UniProtKB-KW"/>
</dbReference>
<organism evidence="8 9">
    <name type="scientific">Macrostomum lignano</name>
    <dbReference type="NCBI Taxonomy" id="282301"/>
    <lineage>
        <taxon>Eukaryota</taxon>
        <taxon>Metazoa</taxon>
        <taxon>Spiralia</taxon>
        <taxon>Lophotrochozoa</taxon>
        <taxon>Platyhelminthes</taxon>
        <taxon>Rhabditophora</taxon>
        <taxon>Macrostomorpha</taxon>
        <taxon>Macrostomida</taxon>
        <taxon>Macrostomidae</taxon>
        <taxon>Macrostomum</taxon>
    </lineage>
</organism>
<dbReference type="InterPro" id="IPR033756">
    <property type="entry name" value="YlxH/NBP35"/>
</dbReference>
<keyword evidence="4" id="KW-0067">ATP-binding</keyword>
<feature type="non-terminal residue" evidence="8">
    <location>
        <position position="1"/>
    </location>
</feature>
<evidence type="ECO:0000256" key="4">
    <source>
        <dbReference type="ARBA" id="ARBA00022840"/>
    </source>
</evidence>
<dbReference type="GO" id="GO:0005524">
    <property type="term" value="F:ATP binding"/>
    <property type="evidence" value="ECO:0007669"/>
    <property type="project" value="UniProtKB-KW"/>
</dbReference>
<evidence type="ECO:0000313" key="9">
    <source>
        <dbReference type="Proteomes" id="UP000215902"/>
    </source>
</evidence>
<dbReference type="GO" id="GO:0046872">
    <property type="term" value="F:metal ion binding"/>
    <property type="evidence" value="ECO:0007669"/>
    <property type="project" value="UniProtKB-KW"/>
</dbReference>
<protein>
    <submittedName>
        <fullName evidence="8">Uncharacterized protein</fullName>
    </submittedName>
</protein>
<evidence type="ECO:0000256" key="2">
    <source>
        <dbReference type="ARBA" id="ARBA00022723"/>
    </source>
</evidence>
<dbReference type="InterPro" id="IPR044304">
    <property type="entry name" value="NUBPL-like"/>
</dbReference>
<evidence type="ECO:0000256" key="7">
    <source>
        <dbReference type="ARBA" id="ARBA00024036"/>
    </source>
</evidence>
<keyword evidence="1" id="KW-0004">4Fe-4S</keyword>
<dbReference type="HAMAP" id="MF_02040">
    <property type="entry name" value="Mrp_NBP35"/>
    <property type="match status" value="1"/>
</dbReference>
<dbReference type="CDD" id="cd02037">
    <property type="entry name" value="Mrp_NBP35"/>
    <property type="match status" value="1"/>
</dbReference>
<evidence type="ECO:0000313" key="8">
    <source>
        <dbReference type="EMBL" id="PAA89743.1"/>
    </source>
</evidence>
<reference evidence="8 9" key="1">
    <citation type="submission" date="2017-06" db="EMBL/GenBank/DDBJ databases">
        <title>A platform for efficient transgenesis in Macrostomum lignano, a flatworm model organism for stem cell research.</title>
        <authorList>
            <person name="Berezikov E."/>
        </authorList>
    </citation>
    <scope>NUCLEOTIDE SEQUENCE [LARGE SCALE GENOMIC DNA]</scope>
    <source>
        <strain evidence="8">DV1</strain>
        <tissue evidence="8">Whole organism</tissue>
    </source>
</reference>
<dbReference type="Gene3D" id="3.40.50.300">
    <property type="entry name" value="P-loop containing nucleotide triphosphate hydrolases"/>
    <property type="match status" value="1"/>
</dbReference>
<dbReference type="InterPro" id="IPR019591">
    <property type="entry name" value="Mrp/NBP35_ATP-bd"/>
</dbReference>
<keyword evidence="2" id="KW-0479">Metal-binding</keyword>
<evidence type="ECO:0000256" key="3">
    <source>
        <dbReference type="ARBA" id="ARBA00022741"/>
    </source>
</evidence>
<dbReference type="GO" id="GO:0140663">
    <property type="term" value="F:ATP-dependent FeS chaperone activity"/>
    <property type="evidence" value="ECO:0007669"/>
    <property type="project" value="InterPro"/>
</dbReference>
<dbReference type="InterPro" id="IPR027417">
    <property type="entry name" value="P-loop_NTPase"/>
</dbReference>
<gene>
    <name evidence="8" type="ORF">BOX15_Mlig001429g3</name>
</gene>
<keyword evidence="3" id="KW-0547">Nucleotide-binding</keyword>
<name>A0A267GUN4_9PLAT</name>
<evidence type="ECO:0000256" key="1">
    <source>
        <dbReference type="ARBA" id="ARBA00022485"/>
    </source>
</evidence>
<keyword evidence="9" id="KW-1185">Reference proteome</keyword>
<sequence>QNCCHPMALHTRAGISTSQSFCSPARISMISLFRQLATAGSSGTPGTNKGRGLPQKKPIPNVDKILLVGSGKGGVGKSTVSVNLAVAMATAGYRVGLADADIQGPSLATLLGLRGRRMEAEAPPAVGGGRPRLLPVEAHGLHCSSMSLLIPEGRAPVWRGHMLTSAVSQLLSGVAWPRTDVLLVDLPPGSGDVPLSVAQSVPAAACLLVATAQRVAVADVARHVDMMAALRVPVLGVVHNMAAFRCPACSARHPLFNSDALGDLIRTADLKLLAELELEPGDAQALDDGRPSFLACPESPNTAEFASLAASVARLLQLPPQPAAA</sequence>
<comment type="caution">
    <text evidence="8">The sequence shown here is derived from an EMBL/GenBank/DDBJ whole genome shotgun (WGS) entry which is preliminary data.</text>
</comment>
<dbReference type="EMBL" id="NIVC01000140">
    <property type="protein sequence ID" value="PAA89743.1"/>
    <property type="molecule type" value="Genomic_DNA"/>
</dbReference>
<dbReference type="PANTHER" id="PTHR42961:SF2">
    <property type="entry name" value="IRON-SULFUR PROTEIN NUBPL"/>
    <property type="match status" value="1"/>
</dbReference>
<keyword evidence="6" id="KW-0411">Iron-sulfur</keyword>
<keyword evidence="5" id="KW-0408">Iron</keyword>
<dbReference type="Pfam" id="PF10609">
    <property type="entry name" value="ParA"/>
    <property type="match status" value="1"/>
</dbReference>
<dbReference type="OrthoDB" id="1741334at2759"/>
<comment type="similarity">
    <text evidence="7">Belongs to the Mrp/NBP35 ATP-binding proteins family.</text>
</comment>
<proteinExistence type="inferred from homology"/>
<dbReference type="PANTHER" id="PTHR42961">
    <property type="entry name" value="IRON-SULFUR PROTEIN NUBPL"/>
    <property type="match status" value="1"/>
</dbReference>
<dbReference type="SUPFAM" id="SSF52540">
    <property type="entry name" value="P-loop containing nucleoside triphosphate hydrolases"/>
    <property type="match status" value="1"/>
</dbReference>
<dbReference type="STRING" id="282301.A0A267GUN4"/>
<dbReference type="Proteomes" id="UP000215902">
    <property type="component" value="Unassembled WGS sequence"/>
</dbReference>
<evidence type="ECO:0000256" key="6">
    <source>
        <dbReference type="ARBA" id="ARBA00023014"/>
    </source>
</evidence>